<accession>A0AB34K6A3</accession>
<feature type="transmembrane region" description="Helical" evidence="1">
    <location>
        <begin position="76"/>
        <end position="94"/>
    </location>
</feature>
<evidence type="ECO:0000256" key="1">
    <source>
        <dbReference type="SAM" id="Phobius"/>
    </source>
</evidence>
<evidence type="ECO:0000313" key="3">
    <source>
        <dbReference type="Proteomes" id="UP001515480"/>
    </source>
</evidence>
<keyword evidence="1" id="KW-1133">Transmembrane helix</keyword>
<dbReference type="PANTHER" id="PTHR13281">
    <property type="entry name" value="TRANSMEMBRANE PROTEIN 70, MITOCHONDRIAL"/>
    <property type="match status" value="1"/>
</dbReference>
<organism evidence="2 3">
    <name type="scientific">Prymnesium parvum</name>
    <name type="common">Toxic golden alga</name>
    <dbReference type="NCBI Taxonomy" id="97485"/>
    <lineage>
        <taxon>Eukaryota</taxon>
        <taxon>Haptista</taxon>
        <taxon>Haptophyta</taxon>
        <taxon>Prymnesiophyceae</taxon>
        <taxon>Prymnesiales</taxon>
        <taxon>Prymnesiaceae</taxon>
        <taxon>Prymnesium</taxon>
    </lineage>
</organism>
<dbReference type="InterPro" id="IPR045325">
    <property type="entry name" value="TMEM70/TMEM186/TMEM223"/>
</dbReference>
<dbReference type="PANTHER" id="PTHR13281:SF0">
    <property type="entry name" value="TRANSMEMBRANE PROTEIN 70, MITOCHONDRIAL"/>
    <property type="match status" value="1"/>
</dbReference>
<evidence type="ECO:0000313" key="2">
    <source>
        <dbReference type="EMBL" id="KAL1529994.1"/>
    </source>
</evidence>
<proteinExistence type="predicted"/>
<reference evidence="2 3" key="1">
    <citation type="journal article" date="2024" name="Science">
        <title>Giant polyketide synthase enzymes in the biosynthesis of giant marine polyether toxins.</title>
        <authorList>
            <person name="Fallon T.R."/>
            <person name="Shende V.V."/>
            <person name="Wierzbicki I.H."/>
            <person name="Pendleton A.L."/>
            <person name="Watervoot N.F."/>
            <person name="Auber R.P."/>
            <person name="Gonzalez D.J."/>
            <person name="Wisecaver J.H."/>
            <person name="Moore B.S."/>
        </authorList>
    </citation>
    <scope>NUCLEOTIDE SEQUENCE [LARGE SCALE GENOMIC DNA]</scope>
    <source>
        <strain evidence="2 3">12B1</strain>
    </source>
</reference>
<feature type="transmembrane region" description="Helical" evidence="1">
    <location>
        <begin position="106"/>
        <end position="131"/>
    </location>
</feature>
<name>A0AB34K6A3_PRYPA</name>
<dbReference type="InterPro" id="IPR009724">
    <property type="entry name" value="TMEM70"/>
</dbReference>
<dbReference type="Pfam" id="PF06979">
    <property type="entry name" value="TMEM70"/>
    <property type="match status" value="1"/>
</dbReference>
<dbReference type="AlphaFoldDB" id="A0AB34K6A3"/>
<dbReference type="GO" id="GO:0031966">
    <property type="term" value="C:mitochondrial membrane"/>
    <property type="evidence" value="ECO:0007669"/>
    <property type="project" value="TreeGrafter"/>
</dbReference>
<gene>
    <name evidence="2" type="ORF">AB1Y20_000920</name>
</gene>
<evidence type="ECO:0008006" key="4">
    <source>
        <dbReference type="Google" id="ProtNLM"/>
    </source>
</evidence>
<dbReference type="GO" id="GO:0033615">
    <property type="term" value="P:mitochondrial proton-transporting ATP synthase complex assembly"/>
    <property type="evidence" value="ECO:0007669"/>
    <property type="project" value="TreeGrafter"/>
</dbReference>
<dbReference type="Proteomes" id="UP001515480">
    <property type="component" value="Unassembled WGS sequence"/>
</dbReference>
<dbReference type="EMBL" id="JBGBPQ010000001">
    <property type="protein sequence ID" value="KAL1529994.1"/>
    <property type="molecule type" value="Genomic_DNA"/>
</dbReference>
<protein>
    <recommendedName>
        <fullName evidence="4">Transmembrane protein 242</fullName>
    </recommendedName>
</protein>
<keyword evidence="1" id="KW-0812">Transmembrane</keyword>
<keyword evidence="1" id="KW-0472">Membrane</keyword>
<keyword evidence="3" id="KW-1185">Reference proteome</keyword>
<comment type="caution">
    <text evidence="2">The sequence shown here is derived from an EMBL/GenBank/DDBJ whole genome shotgun (WGS) entry which is preliminary data.</text>
</comment>
<sequence length="204" mass="22069">MLRLPLRVAATGRHAVNHAATRCSSFSPVARRLPLVCRTMCTEAPKIKPDDILFNGKEEVIFEGGKNKVVATLKKLSIANLGFALAGTPILQYITSATGNPGKGIAMSGLLVFFGGGTTAALTWATSTYVLSIKTIAGKESFIVETPTLMGGSAFTEVHWNQIQRPGYHPFVTFEAGGKKYYLDELGEMKSEAFPLKLEECLNR</sequence>